<sequence length="88" mass="9910">MVGRRVQKSFFQEEMLGWGVADRVEWVSLAVGLWTGTSLNLTGNPRRVLLPSMRKYLAQQFDLALWSPQFQTAISHGPVPSYSSKPTT</sequence>
<reference evidence="1 2" key="1">
    <citation type="submission" date="2014-04" db="EMBL/GenBank/DDBJ databases">
        <authorList>
            <consortium name="DOE Joint Genome Institute"/>
            <person name="Kuo A."/>
            <person name="Girlanda M."/>
            <person name="Perotto S."/>
            <person name="Kohler A."/>
            <person name="Nagy L.G."/>
            <person name="Floudas D."/>
            <person name="Copeland A."/>
            <person name="Barry K.W."/>
            <person name="Cichocki N."/>
            <person name="Veneault-Fourrey C."/>
            <person name="LaButti K."/>
            <person name="Lindquist E.A."/>
            <person name="Lipzen A."/>
            <person name="Lundell T."/>
            <person name="Morin E."/>
            <person name="Murat C."/>
            <person name="Sun H."/>
            <person name="Tunlid A."/>
            <person name="Henrissat B."/>
            <person name="Grigoriev I.V."/>
            <person name="Hibbett D.S."/>
            <person name="Martin F."/>
            <person name="Nordberg H.P."/>
            <person name="Cantor M.N."/>
            <person name="Hua S.X."/>
        </authorList>
    </citation>
    <scope>NUCLEOTIDE SEQUENCE [LARGE SCALE GENOMIC DNA]</scope>
    <source>
        <strain evidence="1 2">MUT 4182</strain>
    </source>
</reference>
<dbReference type="AlphaFoldDB" id="A0A0C3L5X2"/>
<proteinExistence type="predicted"/>
<evidence type="ECO:0000313" key="1">
    <source>
        <dbReference type="EMBL" id="KIO16907.1"/>
    </source>
</evidence>
<reference evidence="2" key="2">
    <citation type="submission" date="2015-01" db="EMBL/GenBank/DDBJ databases">
        <title>Evolutionary Origins and Diversification of the Mycorrhizal Mutualists.</title>
        <authorList>
            <consortium name="DOE Joint Genome Institute"/>
            <consortium name="Mycorrhizal Genomics Consortium"/>
            <person name="Kohler A."/>
            <person name="Kuo A."/>
            <person name="Nagy L.G."/>
            <person name="Floudas D."/>
            <person name="Copeland A."/>
            <person name="Barry K.W."/>
            <person name="Cichocki N."/>
            <person name="Veneault-Fourrey C."/>
            <person name="LaButti K."/>
            <person name="Lindquist E.A."/>
            <person name="Lipzen A."/>
            <person name="Lundell T."/>
            <person name="Morin E."/>
            <person name="Murat C."/>
            <person name="Riley R."/>
            <person name="Ohm R."/>
            <person name="Sun H."/>
            <person name="Tunlid A."/>
            <person name="Henrissat B."/>
            <person name="Grigoriev I.V."/>
            <person name="Hibbett D.S."/>
            <person name="Martin F."/>
        </authorList>
    </citation>
    <scope>NUCLEOTIDE SEQUENCE [LARGE SCALE GENOMIC DNA]</scope>
    <source>
        <strain evidence="2">MUT 4182</strain>
    </source>
</reference>
<organism evidence="1 2">
    <name type="scientific">Tulasnella calospora MUT 4182</name>
    <dbReference type="NCBI Taxonomy" id="1051891"/>
    <lineage>
        <taxon>Eukaryota</taxon>
        <taxon>Fungi</taxon>
        <taxon>Dikarya</taxon>
        <taxon>Basidiomycota</taxon>
        <taxon>Agaricomycotina</taxon>
        <taxon>Agaricomycetes</taxon>
        <taxon>Cantharellales</taxon>
        <taxon>Tulasnellaceae</taxon>
        <taxon>Tulasnella</taxon>
    </lineage>
</organism>
<dbReference type="Proteomes" id="UP000054248">
    <property type="component" value="Unassembled WGS sequence"/>
</dbReference>
<name>A0A0C3L5X2_9AGAM</name>
<dbReference type="EMBL" id="KN823463">
    <property type="protein sequence ID" value="KIO16907.1"/>
    <property type="molecule type" value="Genomic_DNA"/>
</dbReference>
<keyword evidence="2" id="KW-1185">Reference proteome</keyword>
<dbReference type="HOGENOM" id="CLU_2470737_0_0_1"/>
<gene>
    <name evidence="1" type="ORF">M407DRAFT_180618</name>
</gene>
<evidence type="ECO:0000313" key="2">
    <source>
        <dbReference type="Proteomes" id="UP000054248"/>
    </source>
</evidence>
<accession>A0A0C3L5X2</accession>
<protein>
    <submittedName>
        <fullName evidence="1">Uncharacterized protein</fullName>
    </submittedName>
</protein>